<comment type="domain">
    <text evidence="12">Contains an N-terminal zinc-binding domain, a central core domain that contains the primase activity, and a C-terminal DnaB-binding domain.</text>
</comment>
<evidence type="ECO:0000256" key="7">
    <source>
        <dbReference type="ARBA" id="ARBA00022771"/>
    </source>
</evidence>
<evidence type="ECO:0000313" key="16">
    <source>
        <dbReference type="Proteomes" id="UP001056834"/>
    </source>
</evidence>
<dbReference type="Gene3D" id="3.90.580.10">
    <property type="entry name" value="Zinc finger, CHC2-type domain"/>
    <property type="match status" value="1"/>
</dbReference>
<reference evidence="15" key="1">
    <citation type="submission" date="2022-05" db="EMBL/GenBank/DDBJ databases">
        <title>Impact of host demography and evolutionary history on endosymbiont molecular evolution: a test in carpenter ants (Genus Camponotus) and their Blochmannia endosymbionts.</title>
        <authorList>
            <person name="Manthey J.D."/>
            <person name="Giron J.C."/>
            <person name="Hruska J.P."/>
        </authorList>
    </citation>
    <scope>NUCLEOTIDE SEQUENCE</scope>
    <source>
        <strain evidence="15">C-006</strain>
    </source>
</reference>
<dbReference type="Pfam" id="PF13155">
    <property type="entry name" value="Toprim_2"/>
    <property type="match status" value="1"/>
</dbReference>
<keyword evidence="3 12" id="KW-0808">Transferase</keyword>
<evidence type="ECO:0000313" key="15">
    <source>
        <dbReference type="EMBL" id="URJ25406.1"/>
    </source>
</evidence>
<dbReference type="Gene3D" id="1.10.860.10">
    <property type="entry name" value="DNAb Helicase, Chain A"/>
    <property type="match status" value="1"/>
</dbReference>
<keyword evidence="6 12" id="KW-0479">Metal-binding</keyword>
<evidence type="ECO:0000256" key="11">
    <source>
        <dbReference type="ARBA" id="ARBA00023163"/>
    </source>
</evidence>
<gene>
    <name evidence="12 15" type="primary">dnaG</name>
    <name evidence="15" type="ORF">M9405_00180</name>
</gene>
<dbReference type="SUPFAM" id="SSF57783">
    <property type="entry name" value="Zinc beta-ribbon"/>
    <property type="match status" value="1"/>
</dbReference>
<evidence type="ECO:0000256" key="4">
    <source>
        <dbReference type="ARBA" id="ARBA00022695"/>
    </source>
</evidence>
<keyword evidence="2 12" id="KW-0639">Primosome</keyword>
<dbReference type="CDD" id="cd03364">
    <property type="entry name" value="TOPRIM_DnaG_primases"/>
    <property type="match status" value="1"/>
</dbReference>
<dbReference type="NCBIfam" id="TIGR01391">
    <property type="entry name" value="dnaG"/>
    <property type="match status" value="1"/>
</dbReference>
<feature type="domain" description="Toprim" evidence="14">
    <location>
        <begin position="259"/>
        <end position="341"/>
    </location>
</feature>
<dbReference type="RefSeq" id="WP_250223537.1">
    <property type="nucleotide sequence ID" value="NZ_CP097762.1"/>
</dbReference>
<comment type="subunit">
    <text evidence="12">Monomer. Interacts with DnaB.</text>
</comment>
<dbReference type="InterPro" id="IPR036977">
    <property type="entry name" value="DNA_primase_Znf_CHC2"/>
</dbReference>
<name>A0ABY4SU52_9ENTR</name>
<comment type="similarity">
    <text evidence="12 13">Belongs to the DnaG primase family.</text>
</comment>
<dbReference type="EMBL" id="CP097762">
    <property type="protein sequence ID" value="URJ25406.1"/>
    <property type="molecule type" value="Genomic_DNA"/>
</dbReference>
<keyword evidence="4 12" id="KW-0548">Nucleotidyltransferase</keyword>
<dbReference type="Pfam" id="PF08278">
    <property type="entry name" value="DnaG_DnaB_bind"/>
    <property type="match status" value="1"/>
</dbReference>
<keyword evidence="9" id="KW-0460">Magnesium</keyword>
<keyword evidence="8 12" id="KW-0862">Zinc</keyword>
<evidence type="ECO:0000256" key="1">
    <source>
        <dbReference type="ARBA" id="ARBA00022478"/>
    </source>
</evidence>
<dbReference type="InterPro" id="IPR016136">
    <property type="entry name" value="DNA_helicase_N/primase_C"/>
</dbReference>
<sequence>MIRVSNTIIKELISRTNIIDIISHKFYLKKQGKNFVGHCPFHDEKNPSFTVSIEKQFYYCFSCGSHGNVIDFLMNHDKLNFIESIQFLSNMHGISINSNINACKNNNSQQNDLYQLVNELCEYYINILNQKKYSYVYEYLKKRGLNSETINNFSIGFAPPEWEHSIKITKILSYKTELLKKLGIFLGKHLNYHQRYNRFHNRIIFPIHNINGNIIAFGGRSISDKTTPKYLNSADTAIFKKSQNLYGLYKNYVQHKKIPYILLVEGYFDVISLMAFKIPYVTATLGTNITAYQINMLYKITDCIICCYDGDNAGKIAAWRTLNQTLPYLTDKREIYFIFLPNGEDPDTLIRKIGKDKFLKILQNKQDISNFLFKILSQKINLQTLSGKIKLSNLILPMIKKIPGETLKLYLLQQLGNKIGILDDRKLHQLLQKTPVSSDYNTKITKNIDISNTVEHILIGLLMQNPKLAKLVPDTQILQTYENYDIKIFIDLVETCKTYTILNSAQLLEHYRDNNFFKKLEILTFWNHMVKEDIIENTFIEALIKLHNLILKQKQETLIAQDRVNKLTQQERRELWLINQALSVQYNTAKF</sequence>
<dbReference type="Proteomes" id="UP001056834">
    <property type="component" value="Chromosome"/>
</dbReference>
<dbReference type="InterPro" id="IPR006295">
    <property type="entry name" value="DNA_primase_DnaG"/>
</dbReference>
<keyword evidence="11 12" id="KW-0804">Transcription</keyword>
<keyword evidence="10 12" id="KW-0238">DNA-binding</keyword>
<evidence type="ECO:0000256" key="3">
    <source>
        <dbReference type="ARBA" id="ARBA00022679"/>
    </source>
</evidence>
<dbReference type="InterPro" id="IPR019475">
    <property type="entry name" value="DNA_primase_DnaB-bd"/>
</dbReference>
<dbReference type="SUPFAM" id="SSF56731">
    <property type="entry name" value="DNA primase core"/>
    <property type="match status" value="1"/>
</dbReference>
<evidence type="ECO:0000256" key="6">
    <source>
        <dbReference type="ARBA" id="ARBA00022723"/>
    </source>
</evidence>
<keyword evidence="7 12" id="KW-0863">Zinc-finger</keyword>
<dbReference type="InterPro" id="IPR013173">
    <property type="entry name" value="DNA_primase_DnaG_DnaB-bd_dom"/>
</dbReference>
<dbReference type="SMART" id="SM00493">
    <property type="entry name" value="TOPRIM"/>
    <property type="match status" value="1"/>
</dbReference>
<comment type="cofactor">
    <cofactor evidence="12 13">
        <name>Zn(2+)</name>
        <dbReference type="ChEBI" id="CHEBI:29105"/>
    </cofactor>
    <text evidence="12 13">Binds 1 zinc ion per monomer.</text>
</comment>
<dbReference type="Pfam" id="PF08275">
    <property type="entry name" value="DNAG_N"/>
    <property type="match status" value="1"/>
</dbReference>
<dbReference type="InterPro" id="IPR037068">
    <property type="entry name" value="DNA_primase_core_N_sf"/>
</dbReference>
<dbReference type="SMART" id="SM00400">
    <property type="entry name" value="ZnF_CHCC"/>
    <property type="match status" value="1"/>
</dbReference>
<evidence type="ECO:0000256" key="13">
    <source>
        <dbReference type="PIRNR" id="PIRNR002811"/>
    </source>
</evidence>
<comment type="catalytic activity">
    <reaction evidence="12">
        <text>ssDNA + n NTP = ssDNA/pppN(pN)n-1 hybrid + (n-1) diphosphate.</text>
        <dbReference type="EC" id="2.7.7.101"/>
    </reaction>
</comment>
<dbReference type="InterPro" id="IPR050219">
    <property type="entry name" value="DnaG_primase"/>
</dbReference>
<evidence type="ECO:0000259" key="14">
    <source>
        <dbReference type="PROSITE" id="PS50880"/>
    </source>
</evidence>
<keyword evidence="16" id="KW-1185">Reference proteome</keyword>
<feature type="zinc finger region" description="CHC2-type" evidence="12">
    <location>
        <begin position="39"/>
        <end position="63"/>
    </location>
</feature>
<dbReference type="Pfam" id="PF10410">
    <property type="entry name" value="DnaB_bind"/>
    <property type="match status" value="1"/>
</dbReference>
<dbReference type="InterPro" id="IPR030846">
    <property type="entry name" value="DnaG_bac"/>
</dbReference>
<keyword evidence="5 12" id="KW-0235">DNA replication</keyword>
<dbReference type="SMART" id="SM00766">
    <property type="entry name" value="DnaG_DnaB_bind"/>
    <property type="match status" value="1"/>
</dbReference>
<protein>
    <recommendedName>
        <fullName evidence="12 13">DNA primase</fullName>
        <ecNumber evidence="12">2.7.7.101</ecNumber>
    </recommendedName>
</protein>
<accession>A0ABY4SU52</accession>
<evidence type="ECO:0000256" key="8">
    <source>
        <dbReference type="ARBA" id="ARBA00022833"/>
    </source>
</evidence>
<dbReference type="HAMAP" id="MF_00974">
    <property type="entry name" value="DNA_primase_DnaG"/>
    <property type="match status" value="1"/>
</dbReference>
<evidence type="ECO:0000256" key="2">
    <source>
        <dbReference type="ARBA" id="ARBA00022515"/>
    </source>
</evidence>
<dbReference type="InterPro" id="IPR002694">
    <property type="entry name" value="Znf_CHC2"/>
</dbReference>
<keyword evidence="1 12" id="KW-0240">DNA-directed RNA polymerase</keyword>
<organism evidence="15 16">
    <name type="scientific">Candidatus Blochmannia ocreatus</name>
    <name type="common">nom. nud.</name>
    <dbReference type="NCBI Taxonomy" id="251538"/>
    <lineage>
        <taxon>Bacteria</taxon>
        <taxon>Pseudomonadati</taxon>
        <taxon>Pseudomonadota</taxon>
        <taxon>Gammaproteobacteria</taxon>
        <taxon>Enterobacterales</taxon>
        <taxon>Enterobacteriaceae</taxon>
        <taxon>ant endosymbionts</taxon>
        <taxon>Candidatus Blochmanniella</taxon>
    </lineage>
</organism>
<dbReference type="PROSITE" id="PS50880">
    <property type="entry name" value="TOPRIM"/>
    <property type="match status" value="1"/>
</dbReference>
<evidence type="ECO:0000256" key="5">
    <source>
        <dbReference type="ARBA" id="ARBA00022705"/>
    </source>
</evidence>
<dbReference type="PANTHER" id="PTHR30313:SF2">
    <property type="entry name" value="DNA PRIMASE"/>
    <property type="match status" value="1"/>
</dbReference>
<dbReference type="InterPro" id="IPR006171">
    <property type="entry name" value="TOPRIM_dom"/>
</dbReference>
<dbReference type="SUPFAM" id="SSF117023">
    <property type="entry name" value="DNA primase DnaG, C-terminal domain"/>
    <property type="match status" value="1"/>
</dbReference>
<dbReference type="InterPro" id="IPR034151">
    <property type="entry name" value="TOPRIM_DnaG_bac"/>
</dbReference>
<dbReference type="Gene3D" id="3.90.980.10">
    <property type="entry name" value="DNA primase, catalytic core, N-terminal domain"/>
    <property type="match status" value="1"/>
</dbReference>
<evidence type="ECO:0000256" key="10">
    <source>
        <dbReference type="ARBA" id="ARBA00023125"/>
    </source>
</evidence>
<evidence type="ECO:0000256" key="9">
    <source>
        <dbReference type="ARBA" id="ARBA00022842"/>
    </source>
</evidence>
<dbReference type="PANTHER" id="PTHR30313">
    <property type="entry name" value="DNA PRIMASE"/>
    <property type="match status" value="1"/>
</dbReference>
<evidence type="ECO:0000256" key="12">
    <source>
        <dbReference type="HAMAP-Rule" id="MF_00974"/>
    </source>
</evidence>
<dbReference type="Gene3D" id="1.20.50.20">
    <property type="entry name" value="DnaG, RNA polymerase domain, helical bundle"/>
    <property type="match status" value="1"/>
</dbReference>
<dbReference type="Pfam" id="PF01807">
    <property type="entry name" value="Zn_ribbon_DnaG"/>
    <property type="match status" value="1"/>
</dbReference>
<dbReference type="Gene3D" id="3.40.1360.10">
    <property type="match status" value="1"/>
</dbReference>
<proteinExistence type="inferred from homology"/>
<dbReference type="EC" id="2.7.7.101" evidence="12"/>
<comment type="function">
    <text evidence="12 13">RNA polymerase that catalyzes the synthesis of short RNA molecules used as primers for DNA polymerase during DNA replication.</text>
</comment>
<dbReference type="InterPro" id="IPR013264">
    <property type="entry name" value="DNAG_N"/>
</dbReference>
<dbReference type="PIRSF" id="PIRSF002811">
    <property type="entry name" value="DnaG"/>
    <property type="match status" value="1"/>
</dbReference>